<dbReference type="GO" id="GO:0009307">
    <property type="term" value="P:DNA restriction-modification system"/>
    <property type="evidence" value="ECO:0007669"/>
    <property type="project" value="InterPro"/>
</dbReference>
<dbReference type="OrthoDB" id="433924at2759"/>
<sequence>MKEFFEIEPAFNPDARVIVCEGDTLTQLRVLPDNAFRLVVSSPPYNLGKAYEKQVRLQTYLDWQTDIIREMQRVTAENGSIIWQVGNFIDKSEVFPLDIYFYPIFKSFGMQLRNRIVWHFNHGLHASNRFSGRYEVLLWFTKTQQYVFNLDPVRVPSKYPGKLHYKGKKAGQPSGNPLGKNPSDYWTLLCHEWDTGLMDIPNVKANHPEKTVHPCQFPVELIERCLLALTHEQDWVLDPFGGRFSEWHAENPPLWEVGSSTYRKRKSRADTTGMAEKRQSAGKSYMKIVAQYDFNGGKSIVEQKYAFELRQIETVVQSIDSACYMTKRSTEKTMMGKMLFAPIEINKAFRREFNKIGWSNYRVVCEYRYGEFLEGYLPSKNISSKPFRDMDFIKPDIKLGVEVQFGKYAFMVYNVCAKMTIFSNMGIIDTGVEIVPVKHFVDRMSTGVSYFEQFAWDLAHRGISNIDIPVLILGIDA</sequence>
<comment type="caution">
    <text evidence="4">The sequence shown here is derived from an EMBL/GenBank/DDBJ whole genome shotgun (WGS) entry which is preliminary data.</text>
</comment>
<evidence type="ECO:0000313" key="4">
    <source>
        <dbReference type="EMBL" id="KAF0332861.1"/>
    </source>
</evidence>
<dbReference type="InterPro" id="IPR011335">
    <property type="entry name" value="Restrct_endonuc-II-like"/>
</dbReference>
<dbReference type="InterPro" id="IPR029063">
    <property type="entry name" value="SAM-dependent_MTases_sf"/>
</dbReference>
<dbReference type="GO" id="GO:0000287">
    <property type="term" value="F:magnesium ion binding"/>
    <property type="evidence" value="ECO:0007669"/>
    <property type="project" value="InterPro"/>
</dbReference>
<dbReference type="Gene3D" id="3.40.50.150">
    <property type="entry name" value="Vaccinia Virus protein VP39"/>
    <property type="match status" value="1"/>
</dbReference>
<proteinExistence type="predicted"/>
<dbReference type="Pfam" id="PF09195">
    <property type="entry name" value="Endonuc-BglII"/>
    <property type="match status" value="1"/>
</dbReference>
<name>A0A8H3ZYA9_GIGMA</name>
<evidence type="ECO:0000256" key="1">
    <source>
        <dbReference type="ARBA" id="ARBA00022603"/>
    </source>
</evidence>
<evidence type="ECO:0000259" key="3">
    <source>
        <dbReference type="Pfam" id="PF01555"/>
    </source>
</evidence>
<dbReference type="InterPro" id="IPR015278">
    <property type="entry name" value="BglII-like"/>
</dbReference>
<keyword evidence="1 4" id="KW-0489">Methyltransferase</keyword>
<reference evidence="4 5" key="1">
    <citation type="journal article" date="2019" name="Environ. Microbiol.">
        <title>At the nexus of three kingdoms: the genome of the mycorrhizal fungus Gigaspora margarita provides insights into plant, endobacterial and fungal interactions.</title>
        <authorList>
            <person name="Venice F."/>
            <person name="Ghignone S."/>
            <person name="Salvioli di Fossalunga A."/>
            <person name="Amselem J."/>
            <person name="Novero M."/>
            <person name="Xianan X."/>
            <person name="Sedzielewska Toro K."/>
            <person name="Morin E."/>
            <person name="Lipzen A."/>
            <person name="Grigoriev I.V."/>
            <person name="Henrissat B."/>
            <person name="Martin F.M."/>
            <person name="Bonfante P."/>
        </authorList>
    </citation>
    <scope>NUCLEOTIDE SEQUENCE [LARGE SCALE GENOMIC DNA]</scope>
    <source>
        <strain evidence="4 5">BEG34</strain>
    </source>
</reference>
<dbReference type="GO" id="GO:0008170">
    <property type="term" value="F:N-methyltransferase activity"/>
    <property type="evidence" value="ECO:0007669"/>
    <property type="project" value="InterPro"/>
</dbReference>
<dbReference type="SUPFAM" id="SSF52980">
    <property type="entry name" value="Restriction endonuclease-like"/>
    <property type="match status" value="1"/>
</dbReference>
<dbReference type="PRINTS" id="PR00508">
    <property type="entry name" value="S21N4MTFRASE"/>
</dbReference>
<feature type="domain" description="DNA methylase N-4/N-6" evidence="3">
    <location>
        <begin position="37"/>
        <end position="243"/>
    </location>
</feature>
<dbReference type="EMBL" id="WTPW01004869">
    <property type="protein sequence ID" value="KAF0332861.1"/>
    <property type="molecule type" value="Genomic_DNA"/>
</dbReference>
<dbReference type="GO" id="GO:0009036">
    <property type="term" value="F:type II site-specific deoxyribonuclease activity"/>
    <property type="evidence" value="ECO:0007669"/>
    <property type="project" value="InterPro"/>
</dbReference>
<evidence type="ECO:0000256" key="2">
    <source>
        <dbReference type="ARBA" id="ARBA00022679"/>
    </source>
</evidence>
<dbReference type="Pfam" id="PF01555">
    <property type="entry name" value="N6_N4_Mtase"/>
    <property type="match status" value="1"/>
</dbReference>
<dbReference type="InterPro" id="IPR002941">
    <property type="entry name" value="DNA_methylase_N4/N6"/>
</dbReference>
<dbReference type="InterPro" id="IPR011338">
    <property type="entry name" value="BamHI/BglII/BstY"/>
</dbReference>
<protein>
    <submittedName>
        <fullName evidence="4">Site-specific DNA-methyltransferase</fullName>
    </submittedName>
</protein>
<keyword evidence="5" id="KW-1185">Reference proteome</keyword>
<keyword evidence="2 4" id="KW-0808">Transferase</keyword>
<dbReference type="Gene3D" id="3.40.91.20">
    <property type="match status" value="1"/>
</dbReference>
<gene>
    <name evidence="4" type="ORF">F8M41_019159</name>
</gene>
<dbReference type="InterPro" id="IPR001091">
    <property type="entry name" value="RM_Methyltransferase"/>
</dbReference>
<organism evidence="4 5">
    <name type="scientific">Gigaspora margarita</name>
    <dbReference type="NCBI Taxonomy" id="4874"/>
    <lineage>
        <taxon>Eukaryota</taxon>
        <taxon>Fungi</taxon>
        <taxon>Fungi incertae sedis</taxon>
        <taxon>Mucoromycota</taxon>
        <taxon>Glomeromycotina</taxon>
        <taxon>Glomeromycetes</taxon>
        <taxon>Diversisporales</taxon>
        <taxon>Gigasporaceae</taxon>
        <taxon>Gigaspora</taxon>
    </lineage>
</organism>
<dbReference type="AlphaFoldDB" id="A0A8H3ZYA9"/>
<accession>A0A8H3ZYA9</accession>
<dbReference type="CDD" id="cd22317">
    <property type="entry name" value="BstYI-like"/>
    <property type="match status" value="1"/>
</dbReference>
<dbReference type="Proteomes" id="UP000439903">
    <property type="component" value="Unassembled WGS sequence"/>
</dbReference>
<dbReference type="GO" id="GO:0003677">
    <property type="term" value="F:DNA binding"/>
    <property type="evidence" value="ECO:0007669"/>
    <property type="project" value="InterPro"/>
</dbReference>
<dbReference type="GO" id="GO:0032259">
    <property type="term" value="P:methylation"/>
    <property type="evidence" value="ECO:0007669"/>
    <property type="project" value="UniProtKB-KW"/>
</dbReference>
<dbReference type="GO" id="GO:0006302">
    <property type="term" value="P:double-strand break repair"/>
    <property type="evidence" value="ECO:0007669"/>
    <property type="project" value="UniProtKB-ARBA"/>
</dbReference>
<dbReference type="SUPFAM" id="SSF53335">
    <property type="entry name" value="S-adenosyl-L-methionine-dependent methyltransferases"/>
    <property type="match status" value="1"/>
</dbReference>
<evidence type="ECO:0000313" key="5">
    <source>
        <dbReference type="Proteomes" id="UP000439903"/>
    </source>
</evidence>